<evidence type="ECO:0000313" key="1">
    <source>
        <dbReference type="EMBL" id="KAK4419922.1"/>
    </source>
</evidence>
<protein>
    <submittedName>
        <fullName evidence="1">Uncharacterized protein</fullName>
    </submittedName>
</protein>
<reference evidence="1" key="2">
    <citation type="journal article" date="2024" name="Plant">
        <title>Genomic evolution and insights into agronomic trait innovations of Sesamum species.</title>
        <authorList>
            <person name="Miao H."/>
            <person name="Wang L."/>
            <person name="Qu L."/>
            <person name="Liu H."/>
            <person name="Sun Y."/>
            <person name="Le M."/>
            <person name="Wang Q."/>
            <person name="Wei S."/>
            <person name="Zheng Y."/>
            <person name="Lin W."/>
            <person name="Duan Y."/>
            <person name="Cao H."/>
            <person name="Xiong S."/>
            <person name="Wang X."/>
            <person name="Wei L."/>
            <person name="Li C."/>
            <person name="Ma Q."/>
            <person name="Ju M."/>
            <person name="Zhao R."/>
            <person name="Li G."/>
            <person name="Mu C."/>
            <person name="Tian Q."/>
            <person name="Mei H."/>
            <person name="Zhang T."/>
            <person name="Gao T."/>
            <person name="Zhang H."/>
        </authorList>
    </citation>
    <scope>NUCLEOTIDE SEQUENCE</scope>
    <source>
        <strain evidence="1">3651</strain>
    </source>
</reference>
<name>A0AAE1XYH9_9LAMI</name>
<gene>
    <name evidence="1" type="ORF">Salat_2405100</name>
</gene>
<dbReference type="EMBL" id="JACGWO010000009">
    <property type="protein sequence ID" value="KAK4419922.1"/>
    <property type="molecule type" value="Genomic_DNA"/>
</dbReference>
<comment type="caution">
    <text evidence="1">The sequence shown here is derived from an EMBL/GenBank/DDBJ whole genome shotgun (WGS) entry which is preliminary data.</text>
</comment>
<proteinExistence type="predicted"/>
<organism evidence="1 2">
    <name type="scientific">Sesamum alatum</name>
    <dbReference type="NCBI Taxonomy" id="300844"/>
    <lineage>
        <taxon>Eukaryota</taxon>
        <taxon>Viridiplantae</taxon>
        <taxon>Streptophyta</taxon>
        <taxon>Embryophyta</taxon>
        <taxon>Tracheophyta</taxon>
        <taxon>Spermatophyta</taxon>
        <taxon>Magnoliopsida</taxon>
        <taxon>eudicotyledons</taxon>
        <taxon>Gunneridae</taxon>
        <taxon>Pentapetalae</taxon>
        <taxon>asterids</taxon>
        <taxon>lamiids</taxon>
        <taxon>Lamiales</taxon>
        <taxon>Pedaliaceae</taxon>
        <taxon>Sesamum</taxon>
    </lineage>
</organism>
<dbReference type="AlphaFoldDB" id="A0AAE1XYH9"/>
<dbReference type="Proteomes" id="UP001293254">
    <property type="component" value="Unassembled WGS sequence"/>
</dbReference>
<accession>A0AAE1XYH9</accession>
<keyword evidence="2" id="KW-1185">Reference proteome</keyword>
<evidence type="ECO:0000313" key="2">
    <source>
        <dbReference type="Proteomes" id="UP001293254"/>
    </source>
</evidence>
<reference evidence="1" key="1">
    <citation type="submission" date="2020-06" db="EMBL/GenBank/DDBJ databases">
        <authorList>
            <person name="Li T."/>
            <person name="Hu X."/>
            <person name="Zhang T."/>
            <person name="Song X."/>
            <person name="Zhang H."/>
            <person name="Dai N."/>
            <person name="Sheng W."/>
            <person name="Hou X."/>
            <person name="Wei L."/>
        </authorList>
    </citation>
    <scope>NUCLEOTIDE SEQUENCE</scope>
    <source>
        <strain evidence="1">3651</strain>
        <tissue evidence="1">Leaf</tissue>
    </source>
</reference>
<sequence length="128" mass="14666">MGSQDEDTWAELDVQRVILIFTTPLPVPGHYFHTGNPKFPDIGKRQRSSSIVNSALYHWLLLVPPQHCSLLHLLNYKSGHVVVVNEQMFEQIRTSAPAAAPSDRRILAVPLQRFRFRTFDFSDFFSLS</sequence>